<proteinExistence type="predicted"/>
<comment type="caution">
    <text evidence="1">The sequence shown here is derived from an EMBL/GenBank/DDBJ whole genome shotgun (WGS) entry which is preliminary data.</text>
</comment>
<gene>
    <name evidence="1" type="ORF">VNO77_02800</name>
</gene>
<dbReference type="AlphaFoldDB" id="A0AAN9R6E8"/>
<sequence length="116" mass="13173">MQSSCYSILEITGAAHSREGRLAGKGSRLREEKLKINVHSDVYGYTHSRPHSFKSFRGHDIEGGCPSGFCVEVSFWHSLRRTSDNFRWAKGRTSMLYGMHKDMHVKSCLHVASQND</sequence>
<organism evidence="1 2">
    <name type="scientific">Canavalia gladiata</name>
    <name type="common">Sword bean</name>
    <name type="synonym">Dolichos gladiatus</name>
    <dbReference type="NCBI Taxonomy" id="3824"/>
    <lineage>
        <taxon>Eukaryota</taxon>
        <taxon>Viridiplantae</taxon>
        <taxon>Streptophyta</taxon>
        <taxon>Embryophyta</taxon>
        <taxon>Tracheophyta</taxon>
        <taxon>Spermatophyta</taxon>
        <taxon>Magnoliopsida</taxon>
        <taxon>eudicotyledons</taxon>
        <taxon>Gunneridae</taxon>
        <taxon>Pentapetalae</taxon>
        <taxon>rosids</taxon>
        <taxon>fabids</taxon>
        <taxon>Fabales</taxon>
        <taxon>Fabaceae</taxon>
        <taxon>Papilionoideae</taxon>
        <taxon>50 kb inversion clade</taxon>
        <taxon>NPAAA clade</taxon>
        <taxon>indigoferoid/millettioid clade</taxon>
        <taxon>Phaseoleae</taxon>
        <taxon>Canavalia</taxon>
    </lineage>
</organism>
<accession>A0AAN9R6E8</accession>
<reference evidence="1 2" key="1">
    <citation type="submission" date="2024-01" db="EMBL/GenBank/DDBJ databases">
        <title>The genomes of 5 underutilized Papilionoideae crops provide insights into root nodulation and disease resistanc.</title>
        <authorList>
            <person name="Jiang F."/>
        </authorList>
    </citation>
    <scope>NUCLEOTIDE SEQUENCE [LARGE SCALE GENOMIC DNA]</scope>
    <source>
        <strain evidence="1">LVBAO_FW01</strain>
        <tissue evidence="1">Leaves</tissue>
    </source>
</reference>
<dbReference type="Proteomes" id="UP001367508">
    <property type="component" value="Unassembled WGS sequence"/>
</dbReference>
<evidence type="ECO:0000313" key="2">
    <source>
        <dbReference type="Proteomes" id="UP001367508"/>
    </source>
</evidence>
<evidence type="ECO:0000313" key="1">
    <source>
        <dbReference type="EMBL" id="KAK7360786.1"/>
    </source>
</evidence>
<dbReference type="EMBL" id="JAYMYQ010000001">
    <property type="protein sequence ID" value="KAK7360786.1"/>
    <property type="molecule type" value="Genomic_DNA"/>
</dbReference>
<protein>
    <submittedName>
        <fullName evidence="1">Uncharacterized protein</fullName>
    </submittedName>
</protein>
<name>A0AAN9R6E8_CANGL</name>
<keyword evidence="2" id="KW-1185">Reference proteome</keyword>